<dbReference type="EMBL" id="JABMKV010000001">
    <property type="protein sequence ID" value="NQX30423.1"/>
    <property type="molecule type" value="Genomic_DNA"/>
</dbReference>
<dbReference type="InterPro" id="IPR034660">
    <property type="entry name" value="DinB/YfiT-like"/>
</dbReference>
<dbReference type="InterPro" id="IPR024775">
    <property type="entry name" value="DinB-like"/>
</dbReference>
<comment type="caution">
    <text evidence="2">The sequence shown here is derived from an EMBL/GenBank/DDBJ whole genome shotgun (WGS) entry which is preliminary data.</text>
</comment>
<protein>
    <submittedName>
        <fullName evidence="2">DinB family protein</fullName>
    </submittedName>
</protein>
<sequence length="172" mass="19622">MIATTQVLNDFNTTFSDLENAISLVEEEDFNCIPFPNSWTAGQVVQHIILASAGFSEVLNAKVKPSDRAADELIPRIKTDFLNFDIKMKSPDFILPEEKMYDKVDLLKTIKEIKTDINKQIETLDLTQTCLAFELPVYGFLTRLEAIYFVIYHTQRHSHQLNNIAIALSNKP</sequence>
<dbReference type="RefSeq" id="WP_173268618.1">
    <property type="nucleotide sequence ID" value="NZ_JABMKV010000001.1"/>
</dbReference>
<dbReference type="Gene3D" id="1.20.120.450">
    <property type="entry name" value="dinb family like domain"/>
    <property type="match status" value="1"/>
</dbReference>
<gene>
    <name evidence="2" type="ORF">HQN85_01700</name>
</gene>
<accession>A0ABX2D8N8</accession>
<proteinExistence type="predicted"/>
<keyword evidence="3" id="KW-1185">Reference proteome</keyword>
<name>A0ABX2D8N8_9SPHI</name>
<dbReference type="Proteomes" id="UP000762110">
    <property type="component" value="Unassembled WGS sequence"/>
</dbReference>
<evidence type="ECO:0000313" key="2">
    <source>
        <dbReference type="EMBL" id="NQX30423.1"/>
    </source>
</evidence>
<dbReference type="Pfam" id="PF12867">
    <property type="entry name" value="DinB_2"/>
    <property type="match status" value="1"/>
</dbReference>
<dbReference type="SUPFAM" id="SSF109854">
    <property type="entry name" value="DinB/YfiT-like putative metalloenzymes"/>
    <property type="match status" value="1"/>
</dbReference>
<evidence type="ECO:0000259" key="1">
    <source>
        <dbReference type="Pfam" id="PF12867"/>
    </source>
</evidence>
<reference evidence="2 3" key="1">
    <citation type="submission" date="2020-05" db="EMBL/GenBank/DDBJ databases">
        <title>Description of Pedobacter foliorum sp. nov.</title>
        <authorList>
            <person name="Qi S."/>
            <person name="Carlier A."/>
            <person name="Cnockaert M."/>
            <person name="Vandamme P."/>
        </authorList>
    </citation>
    <scope>NUCLEOTIDE SEQUENCE [LARGE SCALE GENOMIC DNA]</scope>
    <source>
        <strain evidence="2 3">LMG 31300</strain>
    </source>
</reference>
<feature type="domain" description="DinB-like" evidence="1">
    <location>
        <begin position="13"/>
        <end position="160"/>
    </location>
</feature>
<organism evidence="2 3">
    <name type="scientific">Pedobacter boryungensis</name>
    <dbReference type="NCBI Taxonomy" id="869962"/>
    <lineage>
        <taxon>Bacteria</taxon>
        <taxon>Pseudomonadati</taxon>
        <taxon>Bacteroidota</taxon>
        <taxon>Sphingobacteriia</taxon>
        <taxon>Sphingobacteriales</taxon>
        <taxon>Sphingobacteriaceae</taxon>
        <taxon>Pedobacter</taxon>
    </lineage>
</organism>
<evidence type="ECO:0000313" key="3">
    <source>
        <dbReference type="Proteomes" id="UP000762110"/>
    </source>
</evidence>